<dbReference type="Pfam" id="PF24935">
    <property type="entry name" value="Ig_NUP210_6th"/>
    <property type="match status" value="1"/>
</dbReference>
<dbReference type="AlphaFoldDB" id="A0A183GJA9"/>
<sequence>LRFESLIPLEYFDVNHSSKNRTYFEVTPKKVGKAVLKSKFVAVVDQGGVSHESTSKVAGEQSVQIVDPVRITPSEVVLPYLPRRRTSFSLKATGGSGLYDWKVADTTICSVDGNGVLSGASTGTTTVTALDKRNPVHMDVANVHVMDIISLTFGETRKEAEVGSDLVLNVQLLGSGPTGSVPFTDCRAADFRVVSSDNEAPARLPFVGTGCSTVTLKAVSSGDAKVTVFHGKYEATLDVSSYVPLKVVNDDLAMGTGSSTSVHFEGGPRPWILDPSNHYNEASTDALVTTSIFDDVLNIKCGADDGTSTVRLQVGNKPSSVLPLPAVTTVDVAICCARPSRLMLSPLQGNHPKCPSNVKVLLNDASMNLELKAHASCKKGGDRLLDSISGFSVLWNEVAALGSVKLVHGSGHFAVHDLPGAPFTTTVTGNSVTVTPRLQGAGSLRIQDICVGGEFLDVPVKITDIHSLVIYGPQFMEMGSESEITVDAVDEAGILFSRDHGALANTVIESSDTSVHISKISGAHYRVRALSVGTISIKASSPSASGRTLTSRPHSIQVFSPLVLLPQIVTLIPESVFQLEVLGGPQPSPHISFALNNSKIATVESNALIRSKNLGYTSITGSVNVGGEQSTENTVVLRVVSLAGIRAIASTQLTEIGGRVCVRVNGLDETETPFAFGGAEYPFKYDVFFLRVKRALLSQVTWTVSHPDVLKMVHPLGTSVSEVDENRFAVCFEGESGGSATVKSLLIDPKDEIQVRVEASPHHKQHFVGSERAFEDTVEVRVEEPLRMHQPEMPIPSIRLAQNAQMQLETAWPQSVVEYSVPAEYSSRLSVTKSGLLKAKSISGAAVVIVRRTDLPDNETSVVPVTVSVVDSLDVVLLTKLEPVTSSPLLYLPVGVKVELQVVFRDSRGRQLSSSSSSISYRPHRFDLTEIVAANANRTLTVTMKSAGETVLMVWNSAAPSQSVFVRLSASEQLYPSNRQPTVSDIVCFASPLAGSMRWSSSDDRIEWLDARQGLAKLSQHGSTHVAVNVADQKLTTSLLIRNAEQMQFVEDQPSFVTNAEEASFVFPVNIASNETMLSQMGMTGCTEDQLAALTSIRAPFECILSFTNSKTVPVVNVLSVRAVFLPRAHSYGCVVQRQDAGYVRVDIAAAAQTDLQVTARWLGDSQVRLFD</sequence>
<organism evidence="2 3">
    <name type="scientific">Heligmosomoides polygyrus</name>
    <name type="common">Parasitic roundworm</name>
    <dbReference type="NCBI Taxonomy" id="6339"/>
    <lineage>
        <taxon>Eukaryota</taxon>
        <taxon>Metazoa</taxon>
        <taxon>Ecdysozoa</taxon>
        <taxon>Nematoda</taxon>
        <taxon>Chromadorea</taxon>
        <taxon>Rhabditida</taxon>
        <taxon>Rhabditina</taxon>
        <taxon>Rhabditomorpha</taxon>
        <taxon>Strongyloidea</taxon>
        <taxon>Heligmosomidae</taxon>
        <taxon>Heligmosomoides</taxon>
    </lineage>
</organism>
<name>A0A183GJA9_HELPZ</name>
<dbReference type="Pfam" id="PF26181">
    <property type="entry name" value="Ig_NUP210_13th"/>
    <property type="match status" value="1"/>
</dbReference>
<dbReference type="InterPro" id="IPR055095">
    <property type="entry name" value="NUP210_Ig_C"/>
</dbReference>
<dbReference type="Gene3D" id="2.60.40.1080">
    <property type="match status" value="1"/>
</dbReference>
<dbReference type="PANTHER" id="PTHR23019:SF0">
    <property type="entry name" value="NUCLEAR PORE MEMBRANE GLYCOPROTEIN 210"/>
    <property type="match status" value="1"/>
</dbReference>
<feature type="domain" description="BIG2" evidence="1">
    <location>
        <begin position="65"/>
        <end position="141"/>
    </location>
</feature>
<dbReference type="InterPro" id="IPR056897">
    <property type="entry name" value="Ig_NUP210_4th"/>
</dbReference>
<keyword evidence="2" id="KW-1185">Reference proteome</keyword>
<dbReference type="SMART" id="SM00635">
    <property type="entry name" value="BID_2"/>
    <property type="match status" value="2"/>
</dbReference>
<evidence type="ECO:0000313" key="2">
    <source>
        <dbReference type="Proteomes" id="UP000050761"/>
    </source>
</evidence>
<dbReference type="SUPFAM" id="SSF49373">
    <property type="entry name" value="Invasin/intimin cell-adhesion fragments"/>
    <property type="match status" value="1"/>
</dbReference>
<dbReference type="Pfam" id="PF22957">
    <property type="entry name" value="NUP210_Ig"/>
    <property type="match status" value="1"/>
</dbReference>
<evidence type="ECO:0000313" key="3">
    <source>
        <dbReference type="WBParaSite" id="HPBE_0002275501-mRNA-1"/>
    </source>
</evidence>
<dbReference type="Proteomes" id="UP000050761">
    <property type="component" value="Unassembled WGS sequence"/>
</dbReference>
<dbReference type="InterPro" id="IPR003343">
    <property type="entry name" value="Big_2"/>
</dbReference>
<feature type="domain" description="BIG2" evidence="1">
    <location>
        <begin position="558"/>
        <end position="633"/>
    </location>
</feature>
<dbReference type="InterPro" id="IPR055094">
    <property type="entry name" value="NUP210_Ig15"/>
</dbReference>
<reference evidence="3" key="1">
    <citation type="submission" date="2019-09" db="UniProtKB">
        <authorList>
            <consortium name="WormBaseParasite"/>
        </authorList>
    </citation>
    <scope>IDENTIFICATION</scope>
</reference>
<dbReference type="Pfam" id="PF22959">
    <property type="entry name" value="Ig_NUP210_15th"/>
    <property type="match status" value="1"/>
</dbReference>
<dbReference type="InterPro" id="IPR055099">
    <property type="entry name" value="Ig_NUP210_7th"/>
</dbReference>
<dbReference type="Pfam" id="PF24991">
    <property type="entry name" value="Ig_NUP210_4th"/>
    <property type="match status" value="1"/>
</dbReference>
<dbReference type="WBParaSite" id="HPBE_0002275501-mRNA-1">
    <property type="protein sequence ID" value="HPBE_0002275501-mRNA-1"/>
    <property type="gene ID" value="HPBE_0002275501"/>
</dbReference>
<dbReference type="InterPro" id="IPR008964">
    <property type="entry name" value="Invasin/intimin_cell_adhesion"/>
</dbReference>
<evidence type="ECO:0000259" key="1">
    <source>
        <dbReference type="SMART" id="SM00635"/>
    </source>
</evidence>
<accession>A0A183GJA9</accession>
<dbReference type="InterPro" id="IPR056898">
    <property type="entry name" value="Ig_NUP210_6th"/>
</dbReference>
<dbReference type="InterPro" id="IPR045197">
    <property type="entry name" value="NUP210-like"/>
</dbReference>
<dbReference type="InterPro" id="IPR058779">
    <property type="entry name" value="Ig_NUP210_13th"/>
</dbReference>
<dbReference type="Pfam" id="PF22962">
    <property type="entry name" value="Ig_NUP210_7th"/>
    <property type="match status" value="1"/>
</dbReference>
<proteinExistence type="predicted"/>
<dbReference type="GO" id="GO:0005643">
    <property type="term" value="C:nuclear pore"/>
    <property type="evidence" value="ECO:0007669"/>
    <property type="project" value="TreeGrafter"/>
</dbReference>
<dbReference type="PANTHER" id="PTHR23019">
    <property type="entry name" value="NUCLEAR PORE MEMBRANE GLYCOPROTEIN GP210-RELATED"/>
    <property type="match status" value="1"/>
</dbReference>
<dbReference type="Pfam" id="PF26182">
    <property type="entry name" value="Ig_NUP210_5th"/>
    <property type="match status" value="1"/>
</dbReference>
<protein>
    <submittedName>
        <fullName evidence="3">BIG2 domain-containing protein</fullName>
    </submittedName>
</protein>